<dbReference type="InterPro" id="IPR006357">
    <property type="entry name" value="HAD-SF_hydro_IIA"/>
</dbReference>
<comment type="caution">
    <text evidence="1">The sequence shown here is derived from an EMBL/GenBank/DDBJ whole genome shotgun (WGS) entry which is preliminary data.</text>
</comment>
<dbReference type="NCBIfam" id="TIGR01549">
    <property type="entry name" value="HAD-SF-IA-v1"/>
    <property type="match status" value="1"/>
</dbReference>
<dbReference type="OrthoDB" id="9810449at2"/>
<sequence length="303" mass="31597">MRIAALFAVVRGFFCVKPSVEGEGGNGRLRSKNETVEELLWRANAWFFDLDGSIHFGDAVAPGAREVVARLRAAGKRVAYVTNNSRHSAAEIAAKLRGLGLAAEAEDVVAATEGVGRYARERYGSLRVKAAGSDALRAALAAAGHEVVGIDDEACPEAVVVGLDRAFAYAKLARLVRDIKRGAKLIAANADRSHPGSGGASVPETGALVAAIEAAVGARAEFAGKPEPHLFRYALELGGWQAGNCVMVGDNYGTDIVGGKRAGMLTAWLSGLDESAVASSASSHPDADLIVRHLPDIHHLLGG</sequence>
<dbReference type="EMBL" id="SMRT01000028">
    <property type="protein sequence ID" value="TDF91344.1"/>
    <property type="molecule type" value="Genomic_DNA"/>
</dbReference>
<protein>
    <submittedName>
        <fullName evidence="1">HAD-IIA family hydrolase</fullName>
    </submittedName>
</protein>
<dbReference type="Pfam" id="PF13344">
    <property type="entry name" value="Hydrolase_6"/>
    <property type="match status" value="1"/>
</dbReference>
<organism evidence="1 2">
    <name type="scientific">Paenibacillus piri</name>
    <dbReference type="NCBI Taxonomy" id="2547395"/>
    <lineage>
        <taxon>Bacteria</taxon>
        <taxon>Bacillati</taxon>
        <taxon>Bacillota</taxon>
        <taxon>Bacilli</taxon>
        <taxon>Bacillales</taxon>
        <taxon>Paenibacillaceae</taxon>
        <taxon>Paenibacillus</taxon>
    </lineage>
</organism>
<dbReference type="PANTHER" id="PTHR19288:SF46">
    <property type="entry name" value="HALOACID DEHALOGENASE-LIKE HYDROLASE DOMAIN-CONTAINING PROTEIN 2"/>
    <property type="match status" value="1"/>
</dbReference>
<dbReference type="Proteomes" id="UP000295636">
    <property type="component" value="Unassembled WGS sequence"/>
</dbReference>
<dbReference type="InterPro" id="IPR036412">
    <property type="entry name" value="HAD-like_sf"/>
</dbReference>
<keyword evidence="2" id="KW-1185">Reference proteome</keyword>
<gene>
    <name evidence="1" type="ORF">E1757_32970</name>
</gene>
<dbReference type="Pfam" id="PF13242">
    <property type="entry name" value="Hydrolase_like"/>
    <property type="match status" value="1"/>
</dbReference>
<evidence type="ECO:0000313" key="2">
    <source>
        <dbReference type="Proteomes" id="UP000295636"/>
    </source>
</evidence>
<dbReference type="GO" id="GO:0016791">
    <property type="term" value="F:phosphatase activity"/>
    <property type="evidence" value="ECO:0007669"/>
    <property type="project" value="TreeGrafter"/>
</dbReference>
<dbReference type="SUPFAM" id="SSF56784">
    <property type="entry name" value="HAD-like"/>
    <property type="match status" value="1"/>
</dbReference>
<dbReference type="InterPro" id="IPR006439">
    <property type="entry name" value="HAD-SF_hydro_IA"/>
</dbReference>
<dbReference type="PANTHER" id="PTHR19288">
    <property type="entry name" value="4-NITROPHENYLPHOSPHATASE-RELATED"/>
    <property type="match status" value="1"/>
</dbReference>
<keyword evidence="1" id="KW-0378">Hydrolase</keyword>
<dbReference type="GO" id="GO:0005737">
    <property type="term" value="C:cytoplasm"/>
    <property type="evidence" value="ECO:0007669"/>
    <property type="project" value="TreeGrafter"/>
</dbReference>
<reference evidence="1 2" key="1">
    <citation type="submission" date="2019-03" db="EMBL/GenBank/DDBJ databases">
        <title>This is whole genome sequence of Paenibacillus sp MS74 strain.</title>
        <authorList>
            <person name="Trinh H.N."/>
        </authorList>
    </citation>
    <scope>NUCLEOTIDE SEQUENCE [LARGE SCALE GENOMIC DNA]</scope>
    <source>
        <strain evidence="1 2">MS74</strain>
    </source>
</reference>
<dbReference type="AlphaFoldDB" id="A0A4V6PIC1"/>
<accession>A0A4V6PIC1</accession>
<dbReference type="NCBIfam" id="TIGR01460">
    <property type="entry name" value="HAD-SF-IIA"/>
    <property type="match status" value="1"/>
</dbReference>
<evidence type="ECO:0000313" key="1">
    <source>
        <dbReference type="EMBL" id="TDF91344.1"/>
    </source>
</evidence>
<proteinExistence type="predicted"/>
<name>A0A4V6PIC1_9BACL</name>
<dbReference type="InterPro" id="IPR023214">
    <property type="entry name" value="HAD_sf"/>
</dbReference>
<dbReference type="Gene3D" id="3.40.50.1000">
    <property type="entry name" value="HAD superfamily/HAD-like"/>
    <property type="match status" value="2"/>
</dbReference>